<dbReference type="OrthoDB" id="2667232at2"/>
<sequence>MTDHPILTEDNLPLYASNTRNEAHKMTSPSPVWGGAQLPVQQAPAVVTPMPLPAAQPPIVTGDNMPIFAQPGMAATTGTGTLPSSYTQPAAYPGTTAHSVYPAHPYAYHPHVQHGYHPMHHAVHHPMHHLVYIPAHHLPYYPHHYHHHAVHPHHYPHHVHHGHHGQHIQHHHGHQHAQPQGQQGTHHHHGQHQS</sequence>
<dbReference type="AlphaFoldDB" id="A0A3S0A5I8"/>
<evidence type="ECO:0000313" key="2">
    <source>
        <dbReference type="EMBL" id="RTE10106.1"/>
    </source>
</evidence>
<reference evidence="2 3" key="1">
    <citation type="submission" date="2018-12" db="EMBL/GenBank/DDBJ databases">
        <title>Bacillus ochoae sp. nov., Paenibacillus whitsoniae sp. nov., Paenibacillus spiritus sp. nov. Isolated from the Mars Exploration Rover during spacecraft assembly.</title>
        <authorList>
            <person name="Seuylemezian A."/>
            <person name="Vaishampayan P."/>
        </authorList>
    </citation>
    <scope>NUCLEOTIDE SEQUENCE [LARGE SCALE GENOMIC DNA]</scope>
    <source>
        <strain evidence="2 3">MER 54</strain>
    </source>
</reference>
<keyword evidence="3" id="KW-1185">Reference proteome</keyword>
<name>A0A3S0A5I8_9BACL</name>
<gene>
    <name evidence="2" type="ORF">EJQ19_08035</name>
</gene>
<feature type="region of interest" description="Disordered" evidence="1">
    <location>
        <begin position="155"/>
        <end position="194"/>
    </location>
</feature>
<organism evidence="2 3">
    <name type="scientific">Paenibacillus whitsoniae</name>
    <dbReference type="NCBI Taxonomy" id="2496558"/>
    <lineage>
        <taxon>Bacteria</taxon>
        <taxon>Bacillati</taxon>
        <taxon>Bacillota</taxon>
        <taxon>Bacilli</taxon>
        <taxon>Bacillales</taxon>
        <taxon>Paenibacillaceae</taxon>
        <taxon>Paenibacillus</taxon>
    </lineage>
</organism>
<evidence type="ECO:0000313" key="3">
    <source>
        <dbReference type="Proteomes" id="UP000276128"/>
    </source>
</evidence>
<dbReference type="EMBL" id="RXHU01000022">
    <property type="protein sequence ID" value="RTE10106.1"/>
    <property type="molecule type" value="Genomic_DNA"/>
</dbReference>
<accession>A0A3S0A5I8</accession>
<evidence type="ECO:0000256" key="1">
    <source>
        <dbReference type="SAM" id="MobiDB-lite"/>
    </source>
</evidence>
<protein>
    <submittedName>
        <fullName evidence="2">Uncharacterized protein</fullName>
    </submittedName>
</protein>
<feature type="compositionally biased region" description="Basic residues" evidence="1">
    <location>
        <begin position="185"/>
        <end position="194"/>
    </location>
</feature>
<dbReference type="Proteomes" id="UP000276128">
    <property type="component" value="Unassembled WGS sequence"/>
</dbReference>
<proteinExistence type="predicted"/>
<feature type="compositionally biased region" description="Basic residues" evidence="1">
    <location>
        <begin position="155"/>
        <end position="175"/>
    </location>
</feature>
<dbReference type="RefSeq" id="WP_126140689.1">
    <property type="nucleotide sequence ID" value="NZ_RXHU01000022.1"/>
</dbReference>
<comment type="caution">
    <text evidence="2">The sequence shown here is derived from an EMBL/GenBank/DDBJ whole genome shotgun (WGS) entry which is preliminary data.</text>
</comment>